<comment type="caution">
    <text evidence="9">The sequence shown here is derived from an EMBL/GenBank/DDBJ whole genome shotgun (WGS) entry which is preliminary data.</text>
</comment>
<dbReference type="InterPro" id="IPR012394">
    <property type="entry name" value="Aldehyde_DH_NAD(P)"/>
</dbReference>
<dbReference type="PANTHER" id="PTHR43570">
    <property type="entry name" value="ALDEHYDE DEHYDROGENASE"/>
    <property type="match status" value="1"/>
</dbReference>
<dbReference type="GO" id="GO:0004029">
    <property type="term" value="F:aldehyde dehydrogenase (NAD+) activity"/>
    <property type="evidence" value="ECO:0007669"/>
    <property type="project" value="TreeGrafter"/>
</dbReference>
<dbReference type="Gene3D" id="3.40.605.10">
    <property type="entry name" value="Aldehyde Dehydrogenase, Chain A, domain 1"/>
    <property type="match status" value="1"/>
</dbReference>
<evidence type="ECO:0000256" key="4">
    <source>
        <dbReference type="PIRNR" id="PIRNR036492"/>
    </source>
</evidence>
<comment type="similarity">
    <text evidence="1 4 7">Belongs to the aldehyde dehydrogenase family.</text>
</comment>
<dbReference type="InterPro" id="IPR015590">
    <property type="entry name" value="Aldehyde_DH_dom"/>
</dbReference>
<dbReference type="FunFam" id="3.40.605.10:FF:000004">
    <property type="entry name" value="Aldehyde dehydrogenase"/>
    <property type="match status" value="1"/>
</dbReference>
<evidence type="ECO:0000256" key="6">
    <source>
        <dbReference type="PROSITE-ProRule" id="PRU10007"/>
    </source>
</evidence>
<dbReference type="InterPro" id="IPR016162">
    <property type="entry name" value="Ald_DH_N"/>
</dbReference>
<dbReference type="GO" id="GO:0006081">
    <property type="term" value="P:aldehyde metabolic process"/>
    <property type="evidence" value="ECO:0007669"/>
    <property type="project" value="InterPro"/>
</dbReference>
<protein>
    <recommendedName>
        <fullName evidence="4">Aldehyde dehydrogenase</fullName>
    </recommendedName>
</protein>
<gene>
    <name evidence="9" type="ORF">DL897_06535</name>
</gene>
<dbReference type="Pfam" id="PF00171">
    <property type="entry name" value="Aldedh"/>
    <property type="match status" value="1"/>
</dbReference>
<evidence type="ECO:0000256" key="7">
    <source>
        <dbReference type="RuleBase" id="RU003345"/>
    </source>
</evidence>
<keyword evidence="2 4" id="KW-0560">Oxidoreductase</keyword>
<feature type="domain" description="Aldehyde dehydrogenase" evidence="8">
    <location>
        <begin position="3"/>
        <end position="433"/>
    </location>
</feature>
<dbReference type="GO" id="GO:0005737">
    <property type="term" value="C:cytoplasm"/>
    <property type="evidence" value="ECO:0007669"/>
    <property type="project" value="TreeGrafter"/>
</dbReference>
<evidence type="ECO:0000256" key="1">
    <source>
        <dbReference type="ARBA" id="ARBA00009986"/>
    </source>
</evidence>
<dbReference type="OrthoDB" id="9762913at2"/>
<dbReference type="PIRSF" id="PIRSF036492">
    <property type="entry name" value="ALDH"/>
    <property type="match status" value="1"/>
</dbReference>
<evidence type="ECO:0000256" key="5">
    <source>
        <dbReference type="PIRSR" id="PIRSR036492-1"/>
    </source>
</evidence>
<evidence type="ECO:0000259" key="8">
    <source>
        <dbReference type="Pfam" id="PF00171"/>
    </source>
</evidence>
<dbReference type="Proteomes" id="UP000251213">
    <property type="component" value="Unassembled WGS sequence"/>
</dbReference>
<name>A0A364K613_9BACL</name>
<reference evidence="9 10" key="2">
    <citation type="submission" date="2018-06" db="EMBL/GenBank/DDBJ databases">
        <authorList>
            <person name="Zhirakovskaya E."/>
        </authorList>
    </citation>
    <scope>NUCLEOTIDE SEQUENCE [LARGE SCALE GENOMIC DNA]</scope>
    <source>
        <strain evidence="9 10">FBKL4.011</strain>
    </source>
</reference>
<dbReference type="PROSITE" id="PS00687">
    <property type="entry name" value="ALDEHYDE_DEHYDR_GLU"/>
    <property type="match status" value="1"/>
</dbReference>
<dbReference type="PROSITE" id="PS00070">
    <property type="entry name" value="ALDEHYDE_DEHYDR_CYS"/>
    <property type="match status" value="1"/>
</dbReference>
<dbReference type="InterPro" id="IPR016161">
    <property type="entry name" value="Ald_DH/histidinol_DH"/>
</dbReference>
<evidence type="ECO:0000313" key="9">
    <source>
        <dbReference type="EMBL" id="RAL25727.1"/>
    </source>
</evidence>
<dbReference type="Gene3D" id="3.40.309.10">
    <property type="entry name" value="Aldehyde Dehydrogenase, Chain A, domain 2"/>
    <property type="match status" value="1"/>
</dbReference>
<dbReference type="FunFam" id="3.40.309.10:FF:000003">
    <property type="entry name" value="Aldehyde dehydrogenase"/>
    <property type="match status" value="1"/>
</dbReference>
<dbReference type="PANTHER" id="PTHR43570:SF16">
    <property type="entry name" value="ALDEHYDE DEHYDROGENASE TYPE III, ISOFORM Q"/>
    <property type="match status" value="1"/>
</dbReference>
<dbReference type="AlphaFoldDB" id="A0A364K613"/>
<accession>A0A364K613</accession>
<reference evidence="9 10" key="1">
    <citation type="submission" date="2018-06" db="EMBL/GenBank/DDBJ databases">
        <title>Thermoflavimicrobium daqus sp. nov., a thermophilic microbe isolated from Moutai-flavour Daqu.</title>
        <authorList>
            <person name="Wang X."/>
            <person name="Zhou H."/>
        </authorList>
    </citation>
    <scope>NUCLEOTIDE SEQUENCE [LARGE SCALE GENOMIC DNA]</scope>
    <source>
        <strain evidence="9 10">FBKL4.011</strain>
    </source>
</reference>
<dbReference type="InterPro" id="IPR029510">
    <property type="entry name" value="Ald_DH_CS_GLU"/>
</dbReference>
<dbReference type="RefSeq" id="WP_113658341.1">
    <property type="nucleotide sequence ID" value="NZ_KZ845665.1"/>
</dbReference>
<keyword evidence="10" id="KW-1185">Reference proteome</keyword>
<dbReference type="CDD" id="cd07136">
    <property type="entry name" value="ALDH_YwdH-P39616"/>
    <property type="match status" value="1"/>
</dbReference>
<evidence type="ECO:0000256" key="2">
    <source>
        <dbReference type="ARBA" id="ARBA00023002"/>
    </source>
</evidence>
<dbReference type="EMBL" id="QJKK01000003">
    <property type="protein sequence ID" value="RAL25727.1"/>
    <property type="molecule type" value="Genomic_DNA"/>
</dbReference>
<keyword evidence="3" id="KW-0520">NAD</keyword>
<feature type="active site" evidence="5 6">
    <location>
        <position position="215"/>
    </location>
</feature>
<evidence type="ECO:0000313" key="10">
    <source>
        <dbReference type="Proteomes" id="UP000251213"/>
    </source>
</evidence>
<dbReference type="InterPro" id="IPR016163">
    <property type="entry name" value="Ald_DH_C"/>
</dbReference>
<sequence>MRESSMEQIQKLVKKQKEFFYSGKTQELDFRIHCIQRLKDAVKRYEPDIINALKKDLGKSEKEAYTTEIGLIYTECNYIIRNLKSWIKPKKVKTGLIQQGASNWIYREPYGVSLIMGPWNYPFMLLVAPLLGAIAAGNCAIIKPSEMTPNTSKLIAQMMEGIFENEHIAVVEGGIKESTALLESPIDFIFFTGSEAVGKIVMQAASKRIVPFVLELGGKSPCIVDQDANLELAAKRIMWGKLLNAGQTCVAPDYLWVHKQVKNDLLKLMKETIREFYGEEPIENPEYGRIVNEKHFKRLTRFLTNGDIVLGGKVDKERQRISPTILDRISWEDPVMKEEIFGPILPVVEFTEIHEVIDQIRKAPKPLALYYFSESEKKQQFMIQSVPFGGGCMNDTIMHMASPYLPFGGVGASGIGRYRGHASFECFSYEKSILKQTTNFDISLRYPSAKNGLKWIRRLMK</sequence>
<evidence type="ECO:0000256" key="3">
    <source>
        <dbReference type="ARBA" id="ARBA00023027"/>
    </source>
</evidence>
<organism evidence="9 10">
    <name type="scientific">Thermoflavimicrobium daqui</name>
    <dbReference type="NCBI Taxonomy" id="2137476"/>
    <lineage>
        <taxon>Bacteria</taxon>
        <taxon>Bacillati</taxon>
        <taxon>Bacillota</taxon>
        <taxon>Bacilli</taxon>
        <taxon>Bacillales</taxon>
        <taxon>Thermoactinomycetaceae</taxon>
        <taxon>Thermoflavimicrobium</taxon>
    </lineage>
</organism>
<dbReference type="InterPro" id="IPR016160">
    <property type="entry name" value="Ald_DH_CS_CYS"/>
</dbReference>
<feature type="active site" evidence="5">
    <location>
        <position position="249"/>
    </location>
</feature>
<proteinExistence type="inferred from homology"/>
<dbReference type="SUPFAM" id="SSF53720">
    <property type="entry name" value="ALDH-like"/>
    <property type="match status" value="1"/>
</dbReference>